<dbReference type="PANTHER" id="PTHR46344">
    <property type="entry name" value="OS02G0202900 PROTEIN"/>
    <property type="match status" value="1"/>
</dbReference>
<evidence type="ECO:0000313" key="5">
    <source>
        <dbReference type="Proteomes" id="UP000652761"/>
    </source>
</evidence>
<dbReference type="Pfam" id="PF01344">
    <property type="entry name" value="Kelch_1"/>
    <property type="match status" value="1"/>
</dbReference>
<dbReference type="EMBL" id="NMUH01003873">
    <property type="protein sequence ID" value="MQM07441.1"/>
    <property type="molecule type" value="Genomic_DNA"/>
</dbReference>
<dbReference type="SUPFAM" id="SSF81383">
    <property type="entry name" value="F-box domain"/>
    <property type="match status" value="1"/>
</dbReference>
<accession>A0A843WPV5</accession>
<comment type="caution">
    <text evidence="4">The sequence shown here is derived from an EMBL/GenBank/DDBJ whole genome shotgun (WGS) entry which is preliminary data.</text>
</comment>
<gene>
    <name evidence="4" type="ORF">Taro_040278</name>
</gene>
<sequence length="399" mass="44652">MASASSPPQKSGQVDVLDSPLISGLPDDIALLCLARIPRRYHGILRCVSKKWKALLCSEEWRSCRQRHDLQETWIYALCRRNKRRNCYYVFDPNSDRRSWTCLQSVPPQCLKREGMAFETIGSKLYVLGGCSWGEDSTDEVYFYDASINTWAKGCPMPTPRYIDQKHLTDSKGFGTLTKGNTKMSLGGRVLPIPIFSEEGKRCYFVSAVLGDRLYTTDGAGMGSKTFQTWDTYDPCLDSWTSNQDRKLAADVQKLISLDGKIYSIHEPNHEFHYAGTFDPTDNDWEHSNSEIALCWRGPTVIVDEILYMLDETSGAKLMRWQEETGDWVSVGRLSPLLVKPPCQVVANGRTIIVIGKGLSTIAVDVDKAAKVGGMLVSSFSLPELDSDLSVLSCKTITI</sequence>
<dbReference type="OrthoDB" id="68328at2759"/>
<keyword evidence="1" id="KW-0880">Kelch repeat</keyword>
<dbReference type="PANTHER" id="PTHR46344:SF26">
    <property type="entry name" value="F-BOX DOMAIN-CONTAINING PROTEIN"/>
    <property type="match status" value="1"/>
</dbReference>
<dbReference type="Proteomes" id="UP000652761">
    <property type="component" value="Unassembled WGS sequence"/>
</dbReference>
<organism evidence="4 5">
    <name type="scientific">Colocasia esculenta</name>
    <name type="common">Wild taro</name>
    <name type="synonym">Arum esculentum</name>
    <dbReference type="NCBI Taxonomy" id="4460"/>
    <lineage>
        <taxon>Eukaryota</taxon>
        <taxon>Viridiplantae</taxon>
        <taxon>Streptophyta</taxon>
        <taxon>Embryophyta</taxon>
        <taxon>Tracheophyta</taxon>
        <taxon>Spermatophyta</taxon>
        <taxon>Magnoliopsida</taxon>
        <taxon>Liliopsida</taxon>
        <taxon>Araceae</taxon>
        <taxon>Aroideae</taxon>
        <taxon>Colocasieae</taxon>
        <taxon>Colocasia</taxon>
    </lineage>
</organism>
<dbReference type="SMART" id="SM00256">
    <property type="entry name" value="FBOX"/>
    <property type="match status" value="1"/>
</dbReference>
<evidence type="ECO:0000259" key="3">
    <source>
        <dbReference type="SMART" id="SM00256"/>
    </source>
</evidence>
<dbReference type="Pfam" id="PF00646">
    <property type="entry name" value="F-box"/>
    <property type="match status" value="1"/>
</dbReference>
<proteinExistence type="predicted"/>
<dbReference type="CDD" id="cd22152">
    <property type="entry name" value="F-box_AtAFR-like"/>
    <property type="match status" value="1"/>
</dbReference>
<reference evidence="4" key="1">
    <citation type="submission" date="2017-07" db="EMBL/GenBank/DDBJ databases">
        <title>Taro Niue Genome Assembly and Annotation.</title>
        <authorList>
            <person name="Atibalentja N."/>
            <person name="Keating K."/>
            <person name="Fields C.J."/>
        </authorList>
    </citation>
    <scope>NUCLEOTIDE SEQUENCE</scope>
    <source>
        <strain evidence="4">Niue_2</strain>
        <tissue evidence="4">Leaf</tissue>
    </source>
</reference>
<keyword evidence="5" id="KW-1185">Reference proteome</keyword>
<evidence type="ECO:0000256" key="1">
    <source>
        <dbReference type="ARBA" id="ARBA00022441"/>
    </source>
</evidence>
<protein>
    <recommendedName>
        <fullName evidence="3">F-box domain-containing protein</fullName>
    </recommendedName>
</protein>
<dbReference type="InterPro" id="IPR006652">
    <property type="entry name" value="Kelch_1"/>
</dbReference>
<evidence type="ECO:0000256" key="2">
    <source>
        <dbReference type="ARBA" id="ARBA00022737"/>
    </source>
</evidence>
<dbReference type="InterPro" id="IPR036047">
    <property type="entry name" value="F-box-like_dom_sf"/>
</dbReference>
<evidence type="ECO:0000313" key="4">
    <source>
        <dbReference type="EMBL" id="MQM07441.1"/>
    </source>
</evidence>
<dbReference type="AlphaFoldDB" id="A0A843WPV5"/>
<keyword evidence="2" id="KW-0677">Repeat</keyword>
<dbReference type="Gene3D" id="2.120.10.80">
    <property type="entry name" value="Kelch-type beta propeller"/>
    <property type="match status" value="2"/>
</dbReference>
<dbReference type="InterPro" id="IPR001810">
    <property type="entry name" value="F-box_dom"/>
</dbReference>
<dbReference type="InterPro" id="IPR015915">
    <property type="entry name" value="Kelch-typ_b-propeller"/>
</dbReference>
<dbReference type="SUPFAM" id="SSF117281">
    <property type="entry name" value="Kelch motif"/>
    <property type="match status" value="2"/>
</dbReference>
<feature type="domain" description="F-box" evidence="3">
    <location>
        <begin position="25"/>
        <end position="65"/>
    </location>
</feature>
<name>A0A843WPV5_COLES</name>